<dbReference type="GO" id="GO:0016787">
    <property type="term" value="F:hydrolase activity"/>
    <property type="evidence" value="ECO:0007669"/>
    <property type="project" value="UniProtKB-KW"/>
</dbReference>
<dbReference type="AlphaFoldDB" id="A0A941ISI6"/>
<evidence type="ECO:0000259" key="1">
    <source>
        <dbReference type="Pfam" id="PF00561"/>
    </source>
</evidence>
<evidence type="ECO:0000313" key="3">
    <source>
        <dbReference type="Proteomes" id="UP000675781"/>
    </source>
</evidence>
<keyword evidence="3" id="KW-1185">Reference proteome</keyword>
<dbReference type="RefSeq" id="WP_212533000.1">
    <property type="nucleotide sequence ID" value="NZ_JAGSOG010000301.1"/>
</dbReference>
<organism evidence="2 3">
    <name type="scientific">Actinospica durhamensis</name>
    <dbReference type="NCBI Taxonomy" id="1508375"/>
    <lineage>
        <taxon>Bacteria</taxon>
        <taxon>Bacillati</taxon>
        <taxon>Actinomycetota</taxon>
        <taxon>Actinomycetes</taxon>
        <taxon>Catenulisporales</taxon>
        <taxon>Actinospicaceae</taxon>
        <taxon>Actinospica</taxon>
    </lineage>
</organism>
<gene>
    <name evidence="2" type="ORF">KDL01_35080</name>
</gene>
<feature type="domain" description="AB hydrolase-1" evidence="1">
    <location>
        <begin position="27"/>
        <end position="166"/>
    </location>
</feature>
<dbReference type="InterPro" id="IPR050228">
    <property type="entry name" value="Carboxylesterase_BioH"/>
</dbReference>
<dbReference type="EMBL" id="JAGSOG010000301">
    <property type="protein sequence ID" value="MBR7838544.1"/>
    <property type="molecule type" value="Genomic_DNA"/>
</dbReference>
<dbReference type="Pfam" id="PF00561">
    <property type="entry name" value="Abhydrolase_1"/>
    <property type="match status" value="1"/>
</dbReference>
<dbReference type="SUPFAM" id="SSF53474">
    <property type="entry name" value="alpha/beta-Hydrolases"/>
    <property type="match status" value="1"/>
</dbReference>
<dbReference type="InterPro" id="IPR000073">
    <property type="entry name" value="AB_hydrolase_1"/>
</dbReference>
<accession>A0A941ISI6</accession>
<comment type="caution">
    <text evidence="2">The sequence shown here is derived from an EMBL/GenBank/DDBJ whole genome shotgun (WGS) entry which is preliminary data.</text>
</comment>
<dbReference type="PANTHER" id="PTHR43194:SF2">
    <property type="entry name" value="PEROXISOMAL MEMBRANE PROTEIN LPX1"/>
    <property type="match status" value="1"/>
</dbReference>
<protein>
    <submittedName>
        <fullName evidence="2">Alpha/beta hydrolase</fullName>
    </submittedName>
</protein>
<sequence>MLEDYATGSVPSADGTGIGFRYRGEGPAVVLLHGSMESGLNHIALADALAGAFTVYLPDRRGRGLSGPHAADHGLATEVADLAAVLEHAGAERVFGVSAGGLVALEAARRYPSISKAALYEPALVLADSFYDNSWLPAFDAQIAAGKVPAAMVTSMFAMRLAPAALKLFPRGLLARLTDLMLKGEDKKAGPDEVTMRRLAPTIRHEGVIIGEAKGTEAGYADVAAEVLLLSGGHGLDWLRPGHDALAHTLPHARTIQYPDLDHGGSSDVTKANPKGRPDLVARDLLEFFKA</sequence>
<evidence type="ECO:0000313" key="2">
    <source>
        <dbReference type="EMBL" id="MBR7838544.1"/>
    </source>
</evidence>
<dbReference type="Proteomes" id="UP000675781">
    <property type="component" value="Unassembled WGS sequence"/>
</dbReference>
<name>A0A941ISI6_9ACTN</name>
<reference evidence="2" key="1">
    <citation type="submission" date="2021-04" db="EMBL/GenBank/DDBJ databases">
        <title>Genome based classification of Actinospica acidithermotolerans sp. nov., an actinobacterium isolated from an Indonesian hot spring.</title>
        <authorList>
            <person name="Kusuma A.B."/>
            <person name="Putra K.E."/>
            <person name="Nafisah S."/>
            <person name="Loh J."/>
            <person name="Nouioui I."/>
            <person name="Goodfellow M."/>
        </authorList>
    </citation>
    <scope>NUCLEOTIDE SEQUENCE</scope>
    <source>
        <strain evidence="2">CSCA 57</strain>
    </source>
</reference>
<dbReference type="InterPro" id="IPR029058">
    <property type="entry name" value="AB_hydrolase_fold"/>
</dbReference>
<dbReference type="PANTHER" id="PTHR43194">
    <property type="entry name" value="HYDROLASE ALPHA/BETA FOLD FAMILY"/>
    <property type="match status" value="1"/>
</dbReference>
<proteinExistence type="predicted"/>
<keyword evidence="2" id="KW-0378">Hydrolase</keyword>
<dbReference type="Gene3D" id="3.40.50.1820">
    <property type="entry name" value="alpha/beta hydrolase"/>
    <property type="match status" value="1"/>
</dbReference>